<dbReference type="AlphaFoldDB" id="A0A6M7TPL9"/>
<dbReference type="SUPFAM" id="SSF54826">
    <property type="entry name" value="Enolase N-terminal domain-like"/>
    <property type="match status" value="1"/>
</dbReference>
<organism evidence="3 4">
    <name type="scientific">Mesorhizobium jarvisii</name>
    <dbReference type="NCBI Taxonomy" id="1777867"/>
    <lineage>
        <taxon>Bacteria</taxon>
        <taxon>Pseudomonadati</taxon>
        <taxon>Pseudomonadota</taxon>
        <taxon>Alphaproteobacteria</taxon>
        <taxon>Hyphomicrobiales</taxon>
        <taxon>Phyllobacteriaceae</taxon>
        <taxon>Mesorhizobium</taxon>
    </lineage>
</organism>
<dbReference type="PANTHER" id="PTHR33619">
    <property type="entry name" value="POLYSACCHARIDE EXPORT PROTEIN GFCE-RELATED"/>
    <property type="match status" value="1"/>
</dbReference>
<dbReference type="Proteomes" id="UP000275530">
    <property type="component" value="Unassembled WGS sequence"/>
</dbReference>
<evidence type="ECO:0000313" key="3">
    <source>
        <dbReference type="EMBL" id="RJT30336.1"/>
    </source>
</evidence>
<evidence type="ECO:0000259" key="1">
    <source>
        <dbReference type="Pfam" id="PF02563"/>
    </source>
</evidence>
<evidence type="ECO:0000259" key="2">
    <source>
        <dbReference type="Pfam" id="PF25994"/>
    </source>
</evidence>
<reference evidence="3 4" key="1">
    <citation type="submission" date="2018-09" db="EMBL/GenBank/DDBJ databases">
        <title>Mesorhizobium carmichaelinearum sp. nov. isolated from Carmichaelinea spp. root nodules in New Zealand.</title>
        <authorList>
            <person name="De Meyer S.E."/>
        </authorList>
    </citation>
    <scope>NUCLEOTIDE SEQUENCE [LARGE SCALE GENOMIC DNA]</scope>
    <source>
        <strain evidence="3 4">LMG 28313</strain>
    </source>
</reference>
<comment type="caution">
    <text evidence="3">The sequence shown here is derived from an EMBL/GenBank/DDBJ whole genome shotgun (WGS) entry which is preliminary data.</text>
</comment>
<keyword evidence="4" id="KW-1185">Reference proteome</keyword>
<dbReference type="EMBL" id="QZXA01000011">
    <property type="protein sequence ID" value="RJT30336.1"/>
    <property type="molecule type" value="Genomic_DNA"/>
</dbReference>
<protein>
    <submittedName>
        <fullName evidence="3">Sugar ABC transporter substrate-binding protein</fullName>
    </submittedName>
</protein>
<accession>A0A6M7TPL9</accession>
<proteinExistence type="predicted"/>
<gene>
    <name evidence="3" type="ORF">D3242_26790</name>
</gene>
<dbReference type="InterPro" id="IPR003715">
    <property type="entry name" value="Poly_export_N"/>
</dbReference>
<feature type="domain" description="Polysaccharide export protein N-terminal" evidence="1">
    <location>
        <begin position="54"/>
        <end position="114"/>
    </location>
</feature>
<dbReference type="Gene3D" id="3.30.1950.10">
    <property type="entry name" value="wza like domain"/>
    <property type="match status" value="1"/>
</dbReference>
<dbReference type="InterPro" id="IPR029017">
    <property type="entry name" value="Enolase-like_N"/>
</dbReference>
<name>A0A6M7TPL9_9HYPH</name>
<evidence type="ECO:0000313" key="4">
    <source>
        <dbReference type="Proteomes" id="UP000275530"/>
    </source>
</evidence>
<dbReference type="GO" id="GO:0015159">
    <property type="term" value="F:polysaccharide transmembrane transporter activity"/>
    <property type="evidence" value="ECO:0007669"/>
    <property type="project" value="InterPro"/>
</dbReference>
<sequence length="448" mass="49151">MCPVARYTISLPVLSGLRSRSRTRRRLSQMAFNKRTVLAAVAVMSLTSMAAAGEAEQYQLSPGDTVEIGIAPIPDRAQRAVVQMDGNIALPEVGMIMVAGLTASQLQTRMQALLPTKIFHVRLADGREQMVVVKPDDVTAIIVEYRPIYVMGDVLTPGQQAYRPLMTVRQALAVSGGFSLLRSRAGQTGPDPVDLRRDYETLWGEYTKDYFHAARVRAELQGQADFDKQTPQGSPLSPSVGAAIAQAETDGLKIALSDFQQEQTFLERGEKDAADQIEVLQKREQVEAESVKADQEDLAKVTKAFDAGNLTNTRLADVRRALLLSSSGALQTSVELMRARRQQEDYVRQHERNDNQRRIALLTDLKDTNARLGDVTARLHAASEKLQPTGASAQPLPIAGETIRAQVTIVRKVGDEWRKLSADEDTIVMPGDTVEAKFSSDLQSAAIQ</sequence>
<dbReference type="InterPro" id="IPR049712">
    <property type="entry name" value="Poly_export"/>
</dbReference>
<dbReference type="Pfam" id="PF02563">
    <property type="entry name" value="Poly_export"/>
    <property type="match status" value="1"/>
</dbReference>
<dbReference type="PANTHER" id="PTHR33619:SF3">
    <property type="entry name" value="POLYSACCHARIDE EXPORT PROTEIN GFCE-RELATED"/>
    <property type="match status" value="1"/>
</dbReference>
<dbReference type="Pfam" id="PF25994">
    <property type="entry name" value="HH_AprE"/>
    <property type="match status" value="1"/>
</dbReference>
<dbReference type="InterPro" id="IPR058781">
    <property type="entry name" value="HH_AprE-like"/>
</dbReference>
<feature type="domain" description="AprE-like long alpha-helical hairpin" evidence="2">
    <location>
        <begin position="197"/>
        <end position="384"/>
    </location>
</feature>